<name>G0UNV1_TRYCI</name>
<dbReference type="SMART" id="SM00451">
    <property type="entry name" value="ZnF_U1"/>
    <property type="match status" value="2"/>
</dbReference>
<evidence type="ECO:0000256" key="8">
    <source>
        <dbReference type="PROSITE-ProRule" id="PRU00042"/>
    </source>
</evidence>
<accession>G0UNV1</accession>
<evidence type="ECO:0000256" key="6">
    <source>
        <dbReference type="ARBA" id="ARBA00022833"/>
    </source>
</evidence>
<evidence type="ECO:0000256" key="5">
    <source>
        <dbReference type="ARBA" id="ARBA00022737"/>
    </source>
</evidence>
<evidence type="ECO:0000256" key="1">
    <source>
        <dbReference type="ARBA" id="ARBA00004496"/>
    </source>
</evidence>
<evidence type="ECO:0000259" key="9">
    <source>
        <dbReference type="PROSITE" id="PS50157"/>
    </source>
</evidence>
<dbReference type="GO" id="GO:0030687">
    <property type="term" value="C:preribosome, large subunit precursor"/>
    <property type="evidence" value="ECO:0007669"/>
    <property type="project" value="TreeGrafter"/>
</dbReference>
<dbReference type="AlphaFoldDB" id="G0UNV1"/>
<dbReference type="SMART" id="SM00355">
    <property type="entry name" value="ZnF_C2H2"/>
    <property type="match status" value="4"/>
</dbReference>
<comment type="subcellular location">
    <subcellularLocation>
        <location evidence="1">Cytoplasm</location>
    </subcellularLocation>
</comment>
<keyword evidence="6" id="KW-0862">Zinc</keyword>
<dbReference type="PROSITE" id="PS00028">
    <property type="entry name" value="ZINC_FINGER_C2H2_1"/>
    <property type="match status" value="3"/>
</dbReference>
<keyword evidence="3" id="KW-0690">Ribosome biogenesis</keyword>
<feature type="domain" description="C2H2-type" evidence="9">
    <location>
        <begin position="68"/>
        <end position="97"/>
    </location>
</feature>
<keyword evidence="5" id="KW-0677">Repeat</keyword>
<comment type="similarity">
    <text evidence="7">Belongs to the REI1 family.</text>
</comment>
<dbReference type="EMBL" id="HE575319">
    <property type="protein sequence ID" value="CCC91062.1"/>
    <property type="molecule type" value="Genomic_DNA"/>
</dbReference>
<dbReference type="InterPro" id="IPR036236">
    <property type="entry name" value="Znf_C2H2_sf"/>
</dbReference>
<dbReference type="GO" id="GO:0042273">
    <property type="term" value="P:ribosomal large subunit biogenesis"/>
    <property type="evidence" value="ECO:0007669"/>
    <property type="project" value="UniProtKB-ARBA"/>
</dbReference>
<keyword evidence="2" id="KW-0963">Cytoplasm</keyword>
<dbReference type="Pfam" id="PF12874">
    <property type="entry name" value="zf-met"/>
    <property type="match status" value="1"/>
</dbReference>
<dbReference type="PANTHER" id="PTHR13182:SF8">
    <property type="entry name" value="CYTOPLASMIC 60S SUBUNIT BIOGENESIS FACTOR ZNF622"/>
    <property type="match status" value="1"/>
</dbReference>
<dbReference type="GO" id="GO:0005737">
    <property type="term" value="C:cytoplasm"/>
    <property type="evidence" value="ECO:0007669"/>
    <property type="project" value="UniProtKB-SubCell"/>
</dbReference>
<organism evidence="10">
    <name type="scientific">Trypanosoma congolense (strain IL3000)</name>
    <dbReference type="NCBI Taxonomy" id="1068625"/>
    <lineage>
        <taxon>Eukaryota</taxon>
        <taxon>Discoba</taxon>
        <taxon>Euglenozoa</taxon>
        <taxon>Kinetoplastea</taxon>
        <taxon>Metakinetoplastina</taxon>
        <taxon>Trypanosomatida</taxon>
        <taxon>Trypanosomatidae</taxon>
        <taxon>Trypanosoma</taxon>
        <taxon>Nannomonas</taxon>
    </lineage>
</organism>
<evidence type="ECO:0000256" key="4">
    <source>
        <dbReference type="ARBA" id="ARBA00022723"/>
    </source>
</evidence>
<evidence type="ECO:0000256" key="2">
    <source>
        <dbReference type="ARBA" id="ARBA00022490"/>
    </source>
</evidence>
<dbReference type="Gene3D" id="3.30.160.60">
    <property type="entry name" value="Classic Zinc Finger"/>
    <property type="match status" value="1"/>
</dbReference>
<protein>
    <submittedName>
        <fullName evidence="10">Conserved putative zinc-finger protein</fullName>
    </submittedName>
</protein>
<dbReference type="InterPro" id="IPR003604">
    <property type="entry name" value="Matrin/U1-like-C_Znf_C2H2"/>
</dbReference>
<evidence type="ECO:0000256" key="3">
    <source>
        <dbReference type="ARBA" id="ARBA00022517"/>
    </source>
</evidence>
<dbReference type="Pfam" id="PF12756">
    <property type="entry name" value="zf-C2H2_2"/>
    <property type="match status" value="1"/>
</dbReference>
<sequence>MSMPAPRCGTCGVTFESTEAARKHYQSDLHVHNVRMRVEGRRPATAQEFKHMRAAEGEDGEGSGLTSYACKLCKKTFHSVQTLQSHVRSITHLIKKEERILARDSDAASVLTSTSLGSAAMGLHRRHNAKKIKAIAARSGKRRGVKVEMDEREEEVSDVRCFACGTLFDSVEANVQHLFHVHDFVIPLRDKCIDVPGLLGYVARKTNGLICLVCGEKTRSFSSLEALRDHMREKNHDRIILGPEYQEFYCINLDDASVNERLDLQSTELVLSNANRCVQRRETEVPHRRKKESNSQVEQHRLLIASEYETKVALRKELREEMRVQNNELKKTVKRQDAQYQDNMLKVSLRSNKLHPKGFDGEGRVN</sequence>
<keyword evidence="8 10" id="KW-0863">Zinc-finger</keyword>
<dbReference type="PROSITE" id="PS50157">
    <property type="entry name" value="ZINC_FINGER_C2H2_2"/>
    <property type="match status" value="1"/>
</dbReference>
<reference evidence="10" key="1">
    <citation type="journal article" date="2012" name="Proc. Natl. Acad. Sci. U.S.A.">
        <title>Antigenic diversity is generated by distinct evolutionary mechanisms in African trypanosome species.</title>
        <authorList>
            <person name="Jackson A.P."/>
            <person name="Berry A."/>
            <person name="Aslett M."/>
            <person name="Allison H.C."/>
            <person name="Burton P."/>
            <person name="Vavrova-Anderson J."/>
            <person name="Brown R."/>
            <person name="Browne H."/>
            <person name="Corton N."/>
            <person name="Hauser H."/>
            <person name="Gamble J."/>
            <person name="Gilderthorp R."/>
            <person name="Marcello L."/>
            <person name="McQuillan J."/>
            <person name="Otto T.D."/>
            <person name="Quail M.A."/>
            <person name="Sanders M.J."/>
            <person name="van Tonder A."/>
            <person name="Ginger M.L."/>
            <person name="Field M.C."/>
            <person name="Barry J.D."/>
            <person name="Hertz-Fowler C."/>
            <person name="Berriman M."/>
        </authorList>
    </citation>
    <scope>NUCLEOTIDE SEQUENCE</scope>
    <source>
        <strain evidence="10">IL3000</strain>
    </source>
</reference>
<dbReference type="InterPro" id="IPR013087">
    <property type="entry name" value="Znf_C2H2_type"/>
</dbReference>
<dbReference type="VEuPathDB" id="TriTrypDB:TcIL3000_6_3120"/>
<dbReference type="GO" id="GO:0008270">
    <property type="term" value="F:zinc ion binding"/>
    <property type="evidence" value="ECO:0007669"/>
    <property type="project" value="UniProtKB-KW"/>
</dbReference>
<dbReference type="PANTHER" id="PTHR13182">
    <property type="entry name" value="ZINC FINGER PROTEIN 622"/>
    <property type="match status" value="1"/>
</dbReference>
<keyword evidence="4" id="KW-0479">Metal-binding</keyword>
<proteinExistence type="inferred from homology"/>
<evidence type="ECO:0000256" key="7">
    <source>
        <dbReference type="ARBA" id="ARBA00034126"/>
    </source>
</evidence>
<evidence type="ECO:0000313" key="10">
    <source>
        <dbReference type="EMBL" id="CCC91062.1"/>
    </source>
</evidence>
<dbReference type="SUPFAM" id="SSF57667">
    <property type="entry name" value="beta-beta-alpha zinc fingers"/>
    <property type="match status" value="1"/>
</dbReference>
<dbReference type="GO" id="GO:0003676">
    <property type="term" value="F:nucleic acid binding"/>
    <property type="evidence" value="ECO:0007669"/>
    <property type="project" value="InterPro"/>
</dbReference>
<gene>
    <name evidence="10" type="ORF">TCIL3000_6_3120</name>
</gene>
<dbReference type="InterPro" id="IPR041661">
    <property type="entry name" value="ZN622/Rei1/Reh1_Znf-C2H2"/>
</dbReference>
<dbReference type="InterPro" id="IPR040025">
    <property type="entry name" value="Znf622/Rei1/Reh1"/>
</dbReference>